<accession>A0AAE1F4E7</accession>
<dbReference type="Proteomes" id="UP001286313">
    <property type="component" value="Unassembled WGS sequence"/>
</dbReference>
<feature type="compositionally biased region" description="Low complexity" evidence="1">
    <location>
        <begin position="165"/>
        <end position="174"/>
    </location>
</feature>
<feature type="compositionally biased region" description="Polar residues" evidence="1">
    <location>
        <begin position="101"/>
        <end position="112"/>
    </location>
</feature>
<evidence type="ECO:0000313" key="2">
    <source>
        <dbReference type="EMBL" id="KAK3866998.1"/>
    </source>
</evidence>
<comment type="caution">
    <text evidence="2">The sequence shown here is derived from an EMBL/GenBank/DDBJ whole genome shotgun (WGS) entry which is preliminary data.</text>
</comment>
<evidence type="ECO:0000313" key="3">
    <source>
        <dbReference type="Proteomes" id="UP001286313"/>
    </source>
</evidence>
<protein>
    <submittedName>
        <fullName evidence="2">Uncharacterized protein</fullName>
    </submittedName>
</protein>
<name>A0AAE1F4E7_PETCI</name>
<feature type="compositionally biased region" description="Polar residues" evidence="1">
    <location>
        <begin position="144"/>
        <end position="159"/>
    </location>
</feature>
<proteinExistence type="predicted"/>
<organism evidence="2 3">
    <name type="scientific">Petrolisthes cinctipes</name>
    <name type="common">Flat porcelain crab</name>
    <dbReference type="NCBI Taxonomy" id="88211"/>
    <lineage>
        <taxon>Eukaryota</taxon>
        <taxon>Metazoa</taxon>
        <taxon>Ecdysozoa</taxon>
        <taxon>Arthropoda</taxon>
        <taxon>Crustacea</taxon>
        <taxon>Multicrustacea</taxon>
        <taxon>Malacostraca</taxon>
        <taxon>Eumalacostraca</taxon>
        <taxon>Eucarida</taxon>
        <taxon>Decapoda</taxon>
        <taxon>Pleocyemata</taxon>
        <taxon>Anomura</taxon>
        <taxon>Galatheoidea</taxon>
        <taxon>Porcellanidae</taxon>
        <taxon>Petrolisthes</taxon>
    </lineage>
</organism>
<gene>
    <name evidence="2" type="ORF">Pcinc_027506</name>
</gene>
<keyword evidence="3" id="KW-1185">Reference proteome</keyword>
<feature type="compositionally biased region" description="Basic residues" evidence="1">
    <location>
        <begin position="175"/>
        <end position="185"/>
    </location>
</feature>
<reference evidence="2" key="1">
    <citation type="submission" date="2023-10" db="EMBL/GenBank/DDBJ databases">
        <title>Genome assemblies of two species of porcelain crab, Petrolisthes cinctipes and Petrolisthes manimaculis (Anomura: Porcellanidae).</title>
        <authorList>
            <person name="Angst P."/>
        </authorList>
    </citation>
    <scope>NUCLEOTIDE SEQUENCE</scope>
    <source>
        <strain evidence="2">PB745_01</strain>
        <tissue evidence="2">Gill</tissue>
    </source>
</reference>
<dbReference type="EMBL" id="JAWQEG010003298">
    <property type="protein sequence ID" value="KAK3866998.1"/>
    <property type="molecule type" value="Genomic_DNA"/>
</dbReference>
<evidence type="ECO:0000256" key="1">
    <source>
        <dbReference type="SAM" id="MobiDB-lite"/>
    </source>
</evidence>
<sequence>MQGRENEKQKIEGTDREWKGRQEVIVTTITKKSHRQHHHQEEPSSIPPPRRAIVNTTTMKSYRHHHHHEEPSSTPPPRRAIVNTTTKKSHRHQHHPHEELSSPTVTAIVTTTKKSHLTNSNSHRHQHQQQPSSPTPAPPPKTCHLTNSNSNRQHHQPTPATAIVTNTNTNTTTTKKSHRHQHQQKQKPTPPASCDHKSLSPATKCLEWLLNFTAALVTISRAAGGGFWSNCIEECRSTNFVTDDAIRRRSKVTAASLAVQIVSRYIDPPQTRSGSLQHQVHICHKAEVLIVSVLDFESYRTEVFFIIEHFLGQVIPLLKLQEQAADPTTVQAKVIRLGFIHVPMGFGALWMLIHSVSRSTVLPPGMPLRG</sequence>
<dbReference type="AlphaFoldDB" id="A0AAE1F4E7"/>
<feature type="compositionally biased region" description="Basic and acidic residues" evidence="1">
    <location>
        <begin position="1"/>
        <end position="22"/>
    </location>
</feature>
<feature type="region of interest" description="Disordered" evidence="1">
    <location>
        <begin position="1"/>
        <end position="197"/>
    </location>
</feature>